<protein>
    <submittedName>
        <fullName evidence="1">Uncharacterized protein</fullName>
    </submittedName>
</protein>
<evidence type="ECO:0000313" key="2">
    <source>
        <dbReference type="Proteomes" id="UP000219335"/>
    </source>
</evidence>
<proteinExistence type="predicted"/>
<organism evidence="1 2">
    <name type="scientific">Nitrosomonas ureae</name>
    <dbReference type="NCBI Taxonomy" id="44577"/>
    <lineage>
        <taxon>Bacteria</taxon>
        <taxon>Pseudomonadati</taxon>
        <taxon>Pseudomonadota</taxon>
        <taxon>Betaproteobacteria</taxon>
        <taxon>Nitrosomonadales</taxon>
        <taxon>Nitrosomonadaceae</taxon>
        <taxon>Nitrosomonas</taxon>
    </lineage>
</organism>
<accession>A0A286A4U3</accession>
<dbReference type="EMBL" id="OCMU01000001">
    <property type="protein sequence ID" value="SOD16942.1"/>
    <property type="molecule type" value="Genomic_DNA"/>
</dbReference>
<name>A0A286A4U3_9PROT</name>
<dbReference type="AlphaFoldDB" id="A0A286A4U3"/>
<dbReference type="Proteomes" id="UP000219335">
    <property type="component" value="Unassembled WGS sequence"/>
</dbReference>
<sequence>MLGGLLSKTQSGQVKADNPVKRFFSIFLFPFHIDSGFCSPGMNATDDCYKAWKYTAAHLAVLHDGYGSAASGFAPV</sequence>
<gene>
    <name evidence="1" type="ORF">SAMN06297164_0898</name>
</gene>
<evidence type="ECO:0000313" key="1">
    <source>
        <dbReference type="EMBL" id="SOD16942.1"/>
    </source>
</evidence>
<reference evidence="1 2" key="1">
    <citation type="submission" date="2017-09" db="EMBL/GenBank/DDBJ databases">
        <authorList>
            <person name="Ehlers B."/>
            <person name="Leendertz F.H."/>
        </authorList>
    </citation>
    <scope>NUCLEOTIDE SEQUENCE [LARGE SCALE GENOMIC DNA]</scope>
    <source>
        <strain evidence="1 2">Nm42</strain>
    </source>
</reference>